<dbReference type="SUPFAM" id="SSF53187">
    <property type="entry name" value="Zn-dependent exopeptidases"/>
    <property type="match status" value="1"/>
</dbReference>
<proteinExistence type="inferred from homology"/>
<feature type="domain" description="Peptidase M14" evidence="4">
    <location>
        <begin position="37"/>
        <end position="322"/>
    </location>
</feature>
<evidence type="ECO:0000313" key="5">
    <source>
        <dbReference type="EMBL" id="HER96326.1"/>
    </source>
</evidence>
<comment type="cofactor">
    <cofactor evidence="1">
        <name>Zn(2+)</name>
        <dbReference type="ChEBI" id="CHEBI:29105"/>
    </cofactor>
</comment>
<comment type="caution">
    <text evidence="5">The sequence shown here is derived from an EMBL/GenBank/DDBJ whole genome shotgun (WGS) entry which is preliminary data.</text>
</comment>
<comment type="similarity">
    <text evidence="2 3">Belongs to the peptidase M14 family.</text>
</comment>
<evidence type="ECO:0000259" key="4">
    <source>
        <dbReference type="PROSITE" id="PS52035"/>
    </source>
</evidence>
<dbReference type="Pfam" id="PF00246">
    <property type="entry name" value="Peptidase_M14"/>
    <property type="match status" value="1"/>
</dbReference>
<evidence type="ECO:0000256" key="3">
    <source>
        <dbReference type="PROSITE-ProRule" id="PRU01379"/>
    </source>
</evidence>
<evidence type="ECO:0000256" key="2">
    <source>
        <dbReference type="ARBA" id="ARBA00005988"/>
    </source>
</evidence>
<reference evidence="5" key="1">
    <citation type="journal article" date="2020" name="mSystems">
        <title>Genome- and Community-Level Interaction Insights into Carbon Utilization and Element Cycling Functions of Hydrothermarchaeota in Hydrothermal Sediment.</title>
        <authorList>
            <person name="Zhou Z."/>
            <person name="Liu Y."/>
            <person name="Xu W."/>
            <person name="Pan J."/>
            <person name="Luo Z.H."/>
            <person name="Li M."/>
        </authorList>
    </citation>
    <scope>NUCLEOTIDE SEQUENCE [LARGE SCALE GENOMIC DNA]</scope>
    <source>
        <strain evidence="5">SpSt-143</strain>
    </source>
</reference>
<dbReference type="GO" id="GO:0004181">
    <property type="term" value="F:metallocarboxypeptidase activity"/>
    <property type="evidence" value="ECO:0007669"/>
    <property type="project" value="InterPro"/>
</dbReference>
<dbReference type="InterPro" id="IPR000834">
    <property type="entry name" value="Peptidase_M14"/>
</dbReference>
<feature type="active site" description="Proton donor/acceptor" evidence="3">
    <location>
        <position position="297"/>
    </location>
</feature>
<dbReference type="EMBL" id="DSGB01000005">
    <property type="protein sequence ID" value="HER96326.1"/>
    <property type="molecule type" value="Genomic_DNA"/>
</dbReference>
<dbReference type="CDD" id="cd06241">
    <property type="entry name" value="M14-like"/>
    <property type="match status" value="1"/>
</dbReference>
<protein>
    <submittedName>
        <fullName evidence="5">Peptidase M14</fullName>
    </submittedName>
</protein>
<name>A0A7V2B114_RHOMR</name>
<dbReference type="GO" id="GO:0008270">
    <property type="term" value="F:zinc ion binding"/>
    <property type="evidence" value="ECO:0007669"/>
    <property type="project" value="InterPro"/>
</dbReference>
<organism evidence="5">
    <name type="scientific">Rhodothermus marinus</name>
    <name type="common">Rhodothermus obamensis</name>
    <dbReference type="NCBI Taxonomy" id="29549"/>
    <lineage>
        <taxon>Bacteria</taxon>
        <taxon>Pseudomonadati</taxon>
        <taxon>Rhodothermota</taxon>
        <taxon>Rhodothermia</taxon>
        <taxon>Rhodothermales</taxon>
        <taxon>Rhodothermaceae</taxon>
        <taxon>Rhodothermus</taxon>
    </lineage>
</organism>
<dbReference type="AlphaFoldDB" id="A0A7V2B114"/>
<dbReference type="PANTHER" id="PTHR11705:SF145">
    <property type="entry name" value="PEPTIDASE M14 CARBOXYPEPTIDASE A DOMAIN-CONTAINING PROTEIN"/>
    <property type="match status" value="1"/>
</dbReference>
<gene>
    <name evidence="5" type="ORF">ENO59_07395</name>
</gene>
<dbReference type="PANTHER" id="PTHR11705">
    <property type="entry name" value="PROTEASE FAMILY M14 CARBOXYPEPTIDASE A,B"/>
    <property type="match status" value="1"/>
</dbReference>
<dbReference type="PROSITE" id="PS52035">
    <property type="entry name" value="PEPTIDASE_M14"/>
    <property type="match status" value="1"/>
</dbReference>
<sequence>MHLLRFIGLLVWPLVVQAQAVSLAFLQTRAEATNFIETTRYEEVLAFLDVLEASSSRIQVTTFGYTTEGRALPLVIYGKVVNATADAVQAASAPLRVLILANIHGGEVDGKEAVLMLLRALAGGLYASWADSLVLLAVPIYNADGNERISLYHRPGQNGPLGGVGQRANAQGYDLNRDFMKADAPETRALLRVLVRYDPHVLVDLHTTNGTYHAYPLTYAPPLHPSTSPNLTAYLRNVWLPAVTDTLWTRRRWKLFYYGNLPSPESTQPPGWYTFDHRPRFSTNYAGLRGILGVLVESYAYASFEARVEATYAFLEALLNFAAAHAGTLRRQVEQARAVAPIGQPIALRAQIAAAPKPALILLGAVDSLRHPYTGKLLLQRREVVFPEILPLYDRFEATETLPLPQGYLVPPGLEVVRDRLEVHGIPCVPLEAGATVNAEVFRVDSVITAERPYEGHQAQEVTGQYERQVLTVVPGSCMVPIEGKTGRLAALLLEPRSDDGLVAWGLLQDVLAAGQWYPIARVARP</sequence>
<evidence type="ECO:0000256" key="1">
    <source>
        <dbReference type="ARBA" id="ARBA00001947"/>
    </source>
</evidence>
<dbReference type="GO" id="GO:0005615">
    <property type="term" value="C:extracellular space"/>
    <property type="evidence" value="ECO:0007669"/>
    <property type="project" value="TreeGrafter"/>
</dbReference>
<accession>A0A7V2B114</accession>
<dbReference type="GO" id="GO:0006508">
    <property type="term" value="P:proteolysis"/>
    <property type="evidence" value="ECO:0007669"/>
    <property type="project" value="InterPro"/>
</dbReference>
<dbReference type="SMART" id="SM00631">
    <property type="entry name" value="Zn_pept"/>
    <property type="match status" value="1"/>
</dbReference>
<dbReference type="Gene3D" id="3.40.630.10">
    <property type="entry name" value="Zn peptidases"/>
    <property type="match status" value="1"/>
</dbReference>